<comment type="similarity">
    <text evidence="8">Belongs to the P-Pant transferase superfamily. AcpS family.</text>
</comment>
<accession>A0ABW3FLD2</accession>
<keyword evidence="8" id="KW-0963">Cytoplasm</keyword>
<dbReference type="Pfam" id="PF01648">
    <property type="entry name" value="ACPS"/>
    <property type="match status" value="1"/>
</dbReference>
<evidence type="ECO:0000256" key="4">
    <source>
        <dbReference type="ARBA" id="ARBA00022832"/>
    </source>
</evidence>
<dbReference type="InterPro" id="IPR002582">
    <property type="entry name" value="ACPS"/>
</dbReference>
<dbReference type="SUPFAM" id="SSF56214">
    <property type="entry name" value="4'-phosphopantetheinyl transferase"/>
    <property type="match status" value="1"/>
</dbReference>
<dbReference type="NCBIfam" id="NF000832">
    <property type="entry name" value="PRK00070.3-2"/>
    <property type="match status" value="1"/>
</dbReference>
<comment type="subcellular location">
    <subcellularLocation>
        <location evidence="8">Cytoplasm</location>
    </subcellularLocation>
</comment>
<dbReference type="Gene3D" id="3.90.470.20">
    <property type="entry name" value="4'-phosphopantetheinyl transferase domain"/>
    <property type="match status" value="1"/>
</dbReference>
<evidence type="ECO:0000256" key="2">
    <source>
        <dbReference type="ARBA" id="ARBA00022679"/>
    </source>
</evidence>
<dbReference type="HAMAP" id="MF_00101">
    <property type="entry name" value="AcpS"/>
    <property type="match status" value="1"/>
</dbReference>
<feature type="binding site" evidence="8">
    <location>
        <position position="8"/>
    </location>
    <ligand>
        <name>Mg(2+)</name>
        <dbReference type="ChEBI" id="CHEBI:18420"/>
    </ligand>
</feature>
<comment type="catalytic activity">
    <reaction evidence="8">
        <text>apo-[ACP] + CoA = holo-[ACP] + adenosine 3',5'-bisphosphate + H(+)</text>
        <dbReference type="Rhea" id="RHEA:12068"/>
        <dbReference type="Rhea" id="RHEA-COMP:9685"/>
        <dbReference type="Rhea" id="RHEA-COMP:9690"/>
        <dbReference type="ChEBI" id="CHEBI:15378"/>
        <dbReference type="ChEBI" id="CHEBI:29999"/>
        <dbReference type="ChEBI" id="CHEBI:57287"/>
        <dbReference type="ChEBI" id="CHEBI:58343"/>
        <dbReference type="ChEBI" id="CHEBI:64479"/>
        <dbReference type="EC" id="2.7.8.7"/>
    </reaction>
</comment>
<sequence>MIVGVGTDLVGVARFAAALRRTPALADRVFTTGERFTAAGRPRSARSLAARFAAKEAAAKALGAPRGYRFADCEVRSEPSGRPVLRVSGHLGAVAAAAGVTDWHVSLTHDADLACAFVVAERSG</sequence>
<dbReference type="EC" id="2.7.8.7" evidence="8"/>
<evidence type="ECO:0000256" key="3">
    <source>
        <dbReference type="ARBA" id="ARBA00022723"/>
    </source>
</evidence>
<comment type="cofactor">
    <cofactor evidence="8">
        <name>Mg(2+)</name>
        <dbReference type="ChEBI" id="CHEBI:18420"/>
    </cofactor>
</comment>
<feature type="binding site" evidence="8">
    <location>
        <position position="56"/>
    </location>
    <ligand>
        <name>Mg(2+)</name>
        <dbReference type="ChEBI" id="CHEBI:18420"/>
    </ligand>
</feature>
<dbReference type="InterPro" id="IPR037143">
    <property type="entry name" value="4-PPantetheinyl_Trfase_dom_sf"/>
</dbReference>
<dbReference type="EMBL" id="JBHTIW010000001">
    <property type="protein sequence ID" value="MFD0918578.1"/>
    <property type="molecule type" value="Genomic_DNA"/>
</dbReference>
<comment type="function">
    <text evidence="8">Transfers the 4'-phosphopantetheine moiety from coenzyme A to a Ser of acyl-carrier-protein.</text>
</comment>
<dbReference type="NCBIfam" id="TIGR00556">
    <property type="entry name" value="pantethn_trn"/>
    <property type="match status" value="1"/>
</dbReference>
<keyword evidence="7 8" id="KW-0275">Fatty acid biosynthesis</keyword>
<dbReference type="NCBIfam" id="TIGR00516">
    <property type="entry name" value="acpS"/>
    <property type="match status" value="1"/>
</dbReference>
<dbReference type="GO" id="GO:0008897">
    <property type="term" value="F:holo-[acyl-carrier-protein] synthase activity"/>
    <property type="evidence" value="ECO:0007669"/>
    <property type="project" value="UniProtKB-EC"/>
</dbReference>
<dbReference type="InterPro" id="IPR008278">
    <property type="entry name" value="4-PPantetheinyl_Trfase_dom"/>
</dbReference>
<name>A0ABW3FLD2_9PSEU</name>
<evidence type="ECO:0000313" key="10">
    <source>
        <dbReference type="EMBL" id="MFD0918578.1"/>
    </source>
</evidence>
<evidence type="ECO:0000256" key="5">
    <source>
        <dbReference type="ARBA" id="ARBA00022842"/>
    </source>
</evidence>
<proteinExistence type="inferred from homology"/>
<reference evidence="11" key="1">
    <citation type="journal article" date="2019" name="Int. J. Syst. Evol. Microbiol.">
        <title>The Global Catalogue of Microorganisms (GCM) 10K type strain sequencing project: providing services to taxonomists for standard genome sequencing and annotation.</title>
        <authorList>
            <consortium name="The Broad Institute Genomics Platform"/>
            <consortium name="The Broad Institute Genome Sequencing Center for Infectious Disease"/>
            <person name="Wu L."/>
            <person name="Ma J."/>
        </authorList>
    </citation>
    <scope>NUCLEOTIDE SEQUENCE [LARGE SCALE GENOMIC DNA]</scope>
    <source>
        <strain evidence="11">CCUG 56401</strain>
    </source>
</reference>
<gene>
    <name evidence="8" type="primary">acpS</name>
    <name evidence="10" type="ORF">ACFQ16_02375</name>
</gene>
<keyword evidence="1 8" id="KW-0444">Lipid biosynthesis</keyword>
<dbReference type="RefSeq" id="WP_263249749.1">
    <property type="nucleotide sequence ID" value="NZ_BAABLT010000022.1"/>
</dbReference>
<evidence type="ECO:0000256" key="1">
    <source>
        <dbReference type="ARBA" id="ARBA00022516"/>
    </source>
</evidence>
<evidence type="ECO:0000256" key="7">
    <source>
        <dbReference type="ARBA" id="ARBA00023160"/>
    </source>
</evidence>
<keyword evidence="4 8" id="KW-0276">Fatty acid metabolism</keyword>
<evidence type="ECO:0000313" key="11">
    <source>
        <dbReference type="Proteomes" id="UP001597018"/>
    </source>
</evidence>
<keyword evidence="5 8" id="KW-0460">Magnesium</keyword>
<feature type="domain" description="4'-phosphopantetheinyl transferase" evidence="9">
    <location>
        <begin position="4"/>
        <end position="117"/>
    </location>
</feature>
<evidence type="ECO:0000256" key="8">
    <source>
        <dbReference type="HAMAP-Rule" id="MF_00101"/>
    </source>
</evidence>
<dbReference type="Proteomes" id="UP001597018">
    <property type="component" value="Unassembled WGS sequence"/>
</dbReference>
<evidence type="ECO:0000259" key="9">
    <source>
        <dbReference type="Pfam" id="PF01648"/>
    </source>
</evidence>
<organism evidence="10 11">
    <name type="scientific">Saccharopolyspora rosea</name>
    <dbReference type="NCBI Taxonomy" id="524884"/>
    <lineage>
        <taxon>Bacteria</taxon>
        <taxon>Bacillati</taxon>
        <taxon>Actinomycetota</taxon>
        <taxon>Actinomycetes</taxon>
        <taxon>Pseudonocardiales</taxon>
        <taxon>Pseudonocardiaceae</taxon>
        <taxon>Saccharopolyspora</taxon>
    </lineage>
</organism>
<protein>
    <recommendedName>
        <fullName evidence="8">Holo-[acyl-carrier-protein] synthase</fullName>
        <shortName evidence="8">Holo-ACP synthase</shortName>
        <ecNumber evidence="8">2.7.8.7</ecNumber>
    </recommendedName>
    <alternativeName>
        <fullName evidence="8">4'-phosphopantetheinyl transferase AcpS</fullName>
    </alternativeName>
</protein>
<dbReference type="InterPro" id="IPR004568">
    <property type="entry name" value="Ppantetheine-prot_Trfase_dom"/>
</dbReference>
<keyword evidence="2 8" id="KW-0808">Transferase</keyword>
<keyword evidence="3 8" id="KW-0479">Metal-binding</keyword>
<keyword evidence="6 8" id="KW-0443">Lipid metabolism</keyword>
<keyword evidence="11" id="KW-1185">Reference proteome</keyword>
<evidence type="ECO:0000256" key="6">
    <source>
        <dbReference type="ARBA" id="ARBA00023098"/>
    </source>
</evidence>
<comment type="caution">
    <text evidence="10">The sequence shown here is derived from an EMBL/GenBank/DDBJ whole genome shotgun (WGS) entry which is preliminary data.</text>
</comment>